<sequence length="24" mass="2736">MTPSKRYLIKTASLFSLNFTQACD</sequence>
<reference evidence="1" key="1">
    <citation type="submission" date="2014-09" db="EMBL/GenBank/DDBJ databases">
        <authorList>
            <person name="Magalhaes I.L.F."/>
            <person name="Oliveira U."/>
            <person name="Santos F.R."/>
            <person name="Vidigal T.H.D.A."/>
            <person name="Brescovit A.D."/>
            <person name="Santos A.J."/>
        </authorList>
    </citation>
    <scope>NUCLEOTIDE SEQUENCE</scope>
    <source>
        <tissue evidence="1">Shoot tissue taken approximately 20 cm above the soil surface</tissue>
    </source>
</reference>
<proteinExistence type="predicted"/>
<reference evidence="1" key="2">
    <citation type="journal article" date="2015" name="Data Brief">
        <title>Shoot transcriptome of the giant reed, Arundo donax.</title>
        <authorList>
            <person name="Barrero R.A."/>
            <person name="Guerrero F.D."/>
            <person name="Moolhuijzen P."/>
            <person name="Goolsby J.A."/>
            <person name="Tidwell J."/>
            <person name="Bellgard S.E."/>
            <person name="Bellgard M.I."/>
        </authorList>
    </citation>
    <scope>NUCLEOTIDE SEQUENCE</scope>
    <source>
        <tissue evidence="1">Shoot tissue taken approximately 20 cm above the soil surface</tissue>
    </source>
</reference>
<protein>
    <submittedName>
        <fullName evidence="1">Uncharacterized protein</fullName>
    </submittedName>
</protein>
<evidence type="ECO:0000313" key="1">
    <source>
        <dbReference type="EMBL" id="JAD42275.1"/>
    </source>
</evidence>
<name>A0A0A8ZZV2_ARUDO</name>
<dbReference type="AlphaFoldDB" id="A0A0A8ZZV2"/>
<organism evidence="1">
    <name type="scientific">Arundo donax</name>
    <name type="common">Giant reed</name>
    <name type="synonym">Donax arundinaceus</name>
    <dbReference type="NCBI Taxonomy" id="35708"/>
    <lineage>
        <taxon>Eukaryota</taxon>
        <taxon>Viridiplantae</taxon>
        <taxon>Streptophyta</taxon>
        <taxon>Embryophyta</taxon>
        <taxon>Tracheophyta</taxon>
        <taxon>Spermatophyta</taxon>
        <taxon>Magnoliopsida</taxon>
        <taxon>Liliopsida</taxon>
        <taxon>Poales</taxon>
        <taxon>Poaceae</taxon>
        <taxon>PACMAD clade</taxon>
        <taxon>Arundinoideae</taxon>
        <taxon>Arundineae</taxon>
        <taxon>Arundo</taxon>
    </lineage>
</organism>
<dbReference type="PROSITE" id="PS51257">
    <property type="entry name" value="PROKAR_LIPOPROTEIN"/>
    <property type="match status" value="1"/>
</dbReference>
<dbReference type="EMBL" id="GBRH01255620">
    <property type="protein sequence ID" value="JAD42275.1"/>
    <property type="molecule type" value="Transcribed_RNA"/>
</dbReference>
<accession>A0A0A8ZZV2</accession>